<evidence type="ECO:0000256" key="2">
    <source>
        <dbReference type="ARBA" id="ARBA00022723"/>
    </source>
</evidence>
<dbReference type="GO" id="GO:0035485">
    <property type="term" value="F:adenine/guanine mispair binding"/>
    <property type="evidence" value="ECO:0007669"/>
    <property type="project" value="TreeGrafter"/>
</dbReference>
<keyword evidence="5" id="KW-0408">Iron</keyword>
<dbReference type="GO" id="GO:0051536">
    <property type="term" value="F:iron-sulfur cluster binding"/>
    <property type="evidence" value="ECO:0007669"/>
    <property type="project" value="UniProtKB-KW"/>
</dbReference>
<reference evidence="11" key="1">
    <citation type="journal article" date="2009" name="Rice">
        <title>De Novo Next Generation Sequencing of Plant Genomes.</title>
        <authorList>
            <person name="Rounsley S."/>
            <person name="Marri P.R."/>
            <person name="Yu Y."/>
            <person name="He R."/>
            <person name="Sisneros N."/>
            <person name="Goicoechea J.L."/>
            <person name="Lee S.J."/>
            <person name="Angelova A."/>
            <person name="Kudrna D."/>
            <person name="Luo M."/>
            <person name="Affourtit J."/>
            <person name="Desany B."/>
            <person name="Knight J."/>
            <person name="Niazi F."/>
            <person name="Egholm M."/>
            <person name="Wing R.A."/>
        </authorList>
    </citation>
    <scope>NUCLEOTIDE SEQUENCE [LARGE SCALE GENOMIC DNA]</scope>
    <source>
        <strain evidence="11">cv. IRGC 105608</strain>
    </source>
</reference>
<dbReference type="STRING" id="65489.A0A0D3HSJ4"/>
<dbReference type="Gene3D" id="1.10.1670.10">
    <property type="entry name" value="Helix-hairpin-Helix base-excision DNA repair enzymes (C-terminal)"/>
    <property type="match status" value="1"/>
</dbReference>
<keyword evidence="12" id="KW-1185">Reference proteome</keyword>
<proteinExistence type="predicted"/>
<feature type="region of interest" description="Disordered" evidence="9">
    <location>
        <begin position="1"/>
        <end position="20"/>
    </location>
</feature>
<dbReference type="GO" id="GO:0006284">
    <property type="term" value="P:base-excision repair"/>
    <property type="evidence" value="ECO:0007669"/>
    <property type="project" value="InterPro"/>
</dbReference>
<dbReference type="InterPro" id="IPR023170">
    <property type="entry name" value="HhH_base_excis_C"/>
</dbReference>
<keyword evidence="8" id="KW-0326">Glycosidase</keyword>
<comment type="cofactor">
    <cofactor evidence="1">
        <name>[4Fe-4S] cluster</name>
        <dbReference type="ChEBI" id="CHEBI:49883"/>
    </cofactor>
</comment>
<protein>
    <recommendedName>
        <fullName evidence="13">rRNA N-glycosidase</fullName>
    </recommendedName>
</protein>
<evidence type="ECO:0000313" key="11">
    <source>
        <dbReference type="EnsemblPlants" id="OBART12G06090.1"/>
    </source>
</evidence>
<dbReference type="GO" id="GO:0032357">
    <property type="term" value="F:oxidized purine DNA binding"/>
    <property type="evidence" value="ECO:0007669"/>
    <property type="project" value="TreeGrafter"/>
</dbReference>
<dbReference type="GO" id="GO:0006298">
    <property type="term" value="P:mismatch repair"/>
    <property type="evidence" value="ECO:0007669"/>
    <property type="project" value="TreeGrafter"/>
</dbReference>
<dbReference type="EnsemblPlants" id="OBART12G06090.1">
    <property type="protein sequence ID" value="OBART12G06090.1"/>
    <property type="gene ID" value="OBART12G06090"/>
</dbReference>
<dbReference type="GO" id="GO:0005634">
    <property type="term" value="C:nucleus"/>
    <property type="evidence" value="ECO:0007669"/>
    <property type="project" value="TreeGrafter"/>
</dbReference>
<dbReference type="AlphaFoldDB" id="A0A0D3HSJ4"/>
<feature type="compositionally biased region" description="Basic residues" evidence="9">
    <location>
        <begin position="1"/>
        <end position="11"/>
    </location>
</feature>
<dbReference type="PaxDb" id="65489-OBART12G06090.1"/>
<dbReference type="GO" id="GO:0034039">
    <property type="term" value="F:8-oxo-7,8-dihydroguanine DNA N-glycosylase activity"/>
    <property type="evidence" value="ECO:0007669"/>
    <property type="project" value="TreeGrafter"/>
</dbReference>
<dbReference type="GO" id="GO:0046872">
    <property type="term" value="F:metal ion binding"/>
    <property type="evidence" value="ECO:0007669"/>
    <property type="project" value="UniProtKB-KW"/>
</dbReference>
<evidence type="ECO:0000256" key="8">
    <source>
        <dbReference type="ARBA" id="ARBA00023295"/>
    </source>
</evidence>
<name>A0A0D3HSJ4_9ORYZ</name>
<sequence length="891" mass="99447">MTPKREKKKKNLAAVHPPPRPRNTVTLRLEGTEEEFLENFNRCQAHFQYWLLMNSPFRIRFGDQVIYTTPLDGTFYYVLQHEGRYVILVVLARMAWLIGFCTTNGFFQMEFENLMGLYMDSVHSHLLRFKGNHHTISPNGTGNTTVNLQFIRKCFHGLCTFVPSKCQDPKDLPMWIGLFVVLIMESKSREIHRRHCHAILEVITPELGRDYVNSFIKNWSSISAQVMGSLTNLTHHPHDCGIDVLVFYYLHVDAWNGGLFEHESLAPPPREMKWSPFDPGVGDANIRLPQEPALHGRGHKRTSAATAEMCSKRARGLLGGGLGGPPTAPDFFVRYVQGGDQMQKQECDHLVSHLVSFGITVKNAIRTPAPTSLVKFGQLEDIRRRNNLGHTFSSVVVPTPMSAKSPSLGIPSPPVGIFAQGKAPALLVDTAQRNPARSNQEMPGVVFLLAGNQSYYTAVRTKSCDGARNGIPNEFYDLSEEREEDAPLAYLRVLLRRRGSWTVQSQSLVHKAMCQSDFPGNAWAVSYFANIECLAISGKTKFSKPTVDVQENAQGRSTDGSSLSGQNPDFTGCGCFPLNCSHLETINQSIDWCIANLFGRPTLPGRLECCKLYSSVHFVTIGSSMLGPYWFLLLTLDITFLRAHQMVVPVGDGNIVQVISRLYGLTGQPVNLSRPGDFNQTMMELGETLCSKVKLGCSQCPTTHDWFQKPKRCDFVAACVVRIAHGLDQGIADAMGMNILFLLIKWPEEGLRSGLWQFPSVLVNEETGALNRRKRWTNVKWRSSGDPRGRSWPTCSHCLTQSLDDVVPVVDAIMVLLFELSAVKVTHYPRVVLKAKLRCDFAAICVVQIAQGLDQGTADATGNGLNLFLLIKRPEELSFLIYFGRLSSPAW</sequence>
<dbReference type="Gramene" id="OBART12G06090.1">
    <property type="protein sequence ID" value="OBART12G06090.1"/>
    <property type="gene ID" value="OBART12G06090"/>
</dbReference>
<evidence type="ECO:0000256" key="10">
    <source>
        <dbReference type="SAM" id="Phobius"/>
    </source>
</evidence>
<evidence type="ECO:0000313" key="12">
    <source>
        <dbReference type="Proteomes" id="UP000026960"/>
    </source>
</evidence>
<keyword evidence="10" id="KW-0812">Transmembrane</keyword>
<evidence type="ECO:0000256" key="3">
    <source>
        <dbReference type="ARBA" id="ARBA00022763"/>
    </source>
</evidence>
<evidence type="ECO:0000256" key="1">
    <source>
        <dbReference type="ARBA" id="ARBA00001966"/>
    </source>
</evidence>
<evidence type="ECO:0000256" key="4">
    <source>
        <dbReference type="ARBA" id="ARBA00022801"/>
    </source>
</evidence>
<dbReference type="Gene3D" id="3.90.79.10">
    <property type="entry name" value="Nucleoside Triphosphate Pyrophosphohydrolase"/>
    <property type="match status" value="1"/>
</dbReference>
<dbReference type="PANTHER" id="PTHR42944">
    <property type="entry name" value="ADENINE DNA GLYCOSYLASE"/>
    <property type="match status" value="1"/>
</dbReference>
<keyword evidence="10" id="KW-1133">Transmembrane helix</keyword>
<dbReference type="eggNOG" id="KOG2457">
    <property type="taxonomic scope" value="Eukaryota"/>
</dbReference>
<keyword evidence="4" id="KW-0378">Hydrolase</keyword>
<keyword evidence="2" id="KW-0479">Metal-binding</keyword>
<keyword evidence="3" id="KW-0227">DNA damage</keyword>
<dbReference type="InterPro" id="IPR044298">
    <property type="entry name" value="MIG/MutY"/>
</dbReference>
<feature type="transmembrane region" description="Helical" evidence="10">
    <location>
        <begin position="85"/>
        <end position="107"/>
    </location>
</feature>
<reference evidence="11" key="2">
    <citation type="submission" date="2015-03" db="UniProtKB">
        <authorList>
            <consortium name="EnsemblPlants"/>
        </authorList>
    </citation>
    <scope>IDENTIFICATION</scope>
</reference>
<evidence type="ECO:0000256" key="7">
    <source>
        <dbReference type="ARBA" id="ARBA00023204"/>
    </source>
</evidence>
<keyword evidence="7" id="KW-0234">DNA repair</keyword>
<dbReference type="GO" id="GO:0000701">
    <property type="term" value="F:purine-specific mismatch base pair DNA N-glycosylase activity"/>
    <property type="evidence" value="ECO:0007669"/>
    <property type="project" value="TreeGrafter"/>
</dbReference>
<dbReference type="SUPFAM" id="SSF48150">
    <property type="entry name" value="DNA-glycosylase"/>
    <property type="match status" value="1"/>
</dbReference>
<evidence type="ECO:0000256" key="6">
    <source>
        <dbReference type="ARBA" id="ARBA00023014"/>
    </source>
</evidence>
<dbReference type="Proteomes" id="UP000026960">
    <property type="component" value="Chromosome 12"/>
</dbReference>
<dbReference type="InterPro" id="IPR011257">
    <property type="entry name" value="DNA_glycosylase"/>
</dbReference>
<accession>A0A0D3HSJ4</accession>
<dbReference type="PANTHER" id="PTHR42944:SF1">
    <property type="entry name" value="ADENINE DNA GLYCOSYLASE"/>
    <property type="match status" value="1"/>
</dbReference>
<dbReference type="HOGENOM" id="CLU_324502_0_0_1"/>
<keyword evidence="6" id="KW-0411">Iron-sulfur</keyword>
<keyword evidence="10" id="KW-0472">Membrane</keyword>
<evidence type="ECO:0000256" key="5">
    <source>
        <dbReference type="ARBA" id="ARBA00023004"/>
    </source>
</evidence>
<organism evidence="11">
    <name type="scientific">Oryza barthii</name>
    <dbReference type="NCBI Taxonomy" id="65489"/>
    <lineage>
        <taxon>Eukaryota</taxon>
        <taxon>Viridiplantae</taxon>
        <taxon>Streptophyta</taxon>
        <taxon>Embryophyta</taxon>
        <taxon>Tracheophyta</taxon>
        <taxon>Spermatophyta</taxon>
        <taxon>Magnoliopsida</taxon>
        <taxon>Liliopsida</taxon>
        <taxon>Poales</taxon>
        <taxon>Poaceae</taxon>
        <taxon>BOP clade</taxon>
        <taxon>Oryzoideae</taxon>
        <taxon>Oryzeae</taxon>
        <taxon>Oryzinae</taxon>
        <taxon>Oryza</taxon>
    </lineage>
</organism>
<evidence type="ECO:0000256" key="9">
    <source>
        <dbReference type="SAM" id="MobiDB-lite"/>
    </source>
</evidence>
<evidence type="ECO:0008006" key="13">
    <source>
        <dbReference type="Google" id="ProtNLM"/>
    </source>
</evidence>